<evidence type="ECO:0000256" key="1">
    <source>
        <dbReference type="SAM" id="MobiDB-lite"/>
    </source>
</evidence>
<dbReference type="EMBL" id="FNAR01000020">
    <property type="protein sequence ID" value="SDE77206.1"/>
    <property type="molecule type" value="Genomic_DNA"/>
</dbReference>
<dbReference type="RefSeq" id="WP_092098192.1">
    <property type="nucleotide sequence ID" value="NZ_JAPDFN010000021.1"/>
</dbReference>
<name>A0A1G7FMW1_9BACL</name>
<evidence type="ECO:0000313" key="2">
    <source>
        <dbReference type="EMBL" id="SDE77206.1"/>
    </source>
</evidence>
<dbReference type="Proteomes" id="UP000198823">
    <property type="component" value="Unassembled WGS sequence"/>
</dbReference>
<dbReference type="AlphaFoldDB" id="A0A1G7FMW1"/>
<organism evidence="2 3">
    <name type="scientific">Bhargavaea beijingensis</name>
    <dbReference type="NCBI Taxonomy" id="426756"/>
    <lineage>
        <taxon>Bacteria</taxon>
        <taxon>Bacillati</taxon>
        <taxon>Bacillota</taxon>
        <taxon>Bacilli</taxon>
        <taxon>Bacillales</taxon>
        <taxon>Caryophanaceae</taxon>
        <taxon>Bhargavaea</taxon>
    </lineage>
</organism>
<sequence length="63" mass="7154">MRNDQKHACGRAFLFMLTLRPKHRPNGEGLGTNEEAAAPGNPRDFHQKNNRYAGAEEQNVEVY</sequence>
<protein>
    <submittedName>
        <fullName evidence="2">Uncharacterized protein</fullName>
    </submittedName>
</protein>
<proteinExistence type="predicted"/>
<evidence type="ECO:0000313" key="3">
    <source>
        <dbReference type="Proteomes" id="UP000198823"/>
    </source>
</evidence>
<feature type="region of interest" description="Disordered" evidence="1">
    <location>
        <begin position="20"/>
        <end position="63"/>
    </location>
</feature>
<reference evidence="2 3" key="1">
    <citation type="submission" date="2016-10" db="EMBL/GenBank/DDBJ databases">
        <authorList>
            <person name="de Groot N.N."/>
        </authorList>
    </citation>
    <scope>NUCLEOTIDE SEQUENCE [LARGE SCALE GENOMIC DNA]</scope>
    <source>
        <strain evidence="2 3">CGMCC 1.6762</strain>
    </source>
</reference>
<dbReference type="STRING" id="426756.SAMN04488126_1208"/>
<accession>A0A1G7FMW1</accession>
<gene>
    <name evidence="2" type="ORF">SAMN04488126_1208</name>
</gene>